<feature type="compositionally biased region" description="Low complexity" evidence="9">
    <location>
        <begin position="667"/>
        <end position="686"/>
    </location>
</feature>
<evidence type="ECO:0000256" key="5">
    <source>
        <dbReference type="ARBA" id="ARBA00022884"/>
    </source>
</evidence>
<comment type="subcellular location">
    <subcellularLocation>
        <location evidence="1">Nucleus</location>
    </subcellularLocation>
</comment>
<keyword evidence="3" id="KW-0863">Zinc-finger</keyword>
<keyword evidence="12" id="KW-1185">Reference proteome</keyword>
<feature type="compositionally biased region" description="Pro residues" evidence="9">
    <location>
        <begin position="343"/>
        <end position="352"/>
    </location>
</feature>
<feature type="compositionally biased region" description="Low complexity" evidence="9">
    <location>
        <begin position="278"/>
        <end position="290"/>
    </location>
</feature>
<protein>
    <recommendedName>
        <fullName evidence="10">RNA recognition motif domain-containing protein</fullName>
    </recommendedName>
</protein>
<sequence length="1341" mass="146205">MDISDLNFKPCPCGYQICRFCWHHIKENLNRRCPACRREYTDETVQFKPINKEDHKRLTQQKKQRERERKELDALGRRHLANVRVVQRNVVYVVGMGPRFAKEELIPTLRSSEYFGQYGKISKIVIVKRTPSGGRAPVVGLYITYHRREDAARAIAAVDGAPSPGGGHEIMRASHGTTKYCMAFLRGVTCTDHGCMNLHEWGDEKDCFTKEDLTTLKHTMKDTETRSRTTTTVRKADEADGLPRAASWANKAPTTLVSSTLHNNATVSSSSTARQPRRGTGTRQQRSGSTPTTTAEPRSNGKDRRGAQAGKAPSQASSSRPATPSHNRPATPSAGKVPKLKEPSPPPVPARSPTPSATAESDSGSAGQDTTLVASPECTPPPKIPSAPPGLPTVPPGLSAPPGLPPPSSRTTSAMASPLQISSAQSSYQMSSQAQALMEDLKARREMPQVLTERSPFPDFDRMLQTLSGGDGDGGFSFNLDPALAGEAADAPLNLPELEIDASTPFHGTFLDTFPALRHNPAASPLMGPPGIPYPPRTLYDSLGMRQPTIERQSTGSSGYTGSFNPFADSNEESQSKRFSPLDEERQVSRFGFARGRQGSSSSSVHPASPLSNVDNVPHMPFYNSSEHNSPVTRTPPQWTYQARQPLHGFAHHDGGSAMSSPLARHAQAQSLYQQQQPQLSSQFQPFDSGVSEAQLRELITSSRTNHMRNGLSDQASYPVNPTQPFNDPAIMSARLASPVLSQAVTNHGFLKIPLVDSFSPSHVGYGPPPGLSMANGPVTNSPSLVNHHAYGLANRTVANLEVAQTNGQVSTSPSLEPSVAPSPALSSSDFPALSAAVELRREQPHSGPTSSAGTPDVDSAAQTKADRKAAKLAERQRIAQEKAATKAAEKERRAAEKEKAAALKVEKDRLAKEKVEEERIERERVEKQRAEIERVEREHAYKERVEREQAAKEKAEQERAAKERLEQEKTEKQAQAKKAAAAKAAASQPPKQSDGEESAQSENLPKHTQAAKQTPAGSPKLAIQVPILSKMPKKSKPVTKPIKIPKEDVISESASALPSATNSEAPPFPDGRGTESSSNNSRAQSVDHSLISQTTSVERMLEDLDCEFPHLHISEHPFFDLQKINPAAKMPLEYGPLVHALSALSVGGGSFANNMPSGSIDHAVSSFQQLLETLTQTISDLLRLLPRKTWDDNSSFDGVLRDMLKGDDFLDEGEDQNGQVKEDEVAALTLALERRARWMEVQLSKLEELHRDINIAAVRAVLAFNDNGWDYYQSLPRVGNTLARFDILGIINENDEARPMTADELEEKLLKAKDAAAFAEAELRESMQRLQVMKPAHLEE</sequence>
<feature type="compositionally biased region" description="Polar residues" evidence="9">
    <location>
        <begin position="252"/>
        <end position="273"/>
    </location>
</feature>
<dbReference type="PANTHER" id="PTHR12603:SF0">
    <property type="entry name" value="CCR4-NOT TRANSCRIPTION COMPLEX SUBUNIT 4"/>
    <property type="match status" value="1"/>
</dbReference>
<feature type="compositionally biased region" description="Polar residues" evidence="9">
    <location>
        <begin position="551"/>
        <end position="564"/>
    </location>
</feature>
<keyword evidence="5" id="KW-0694">RNA-binding</keyword>
<dbReference type="OrthoDB" id="1923159at2759"/>
<dbReference type="SUPFAM" id="SSF57850">
    <property type="entry name" value="RING/U-box"/>
    <property type="match status" value="1"/>
</dbReference>
<evidence type="ECO:0000259" key="10">
    <source>
        <dbReference type="SMART" id="SM00361"/>
    </source>
</evidence>
<dbReference type="GeneID" id="36323454"/>
<feature type="compositionally biased region" description="Basic and acidic residues" evidence="9">
    <location>
        <begin position="574"/>
        <end position="588"/>
    </location>
</feature>
<feature type="compositionally biased region" description="Polar residues" evidence="9">
    <location>
        <begin position="1075"/>
        <end position="1090"/>
    </location>
</feature>
<feature type="coiled-coil region" evidence="8">
    <location>
        <begin position="1303"/>
        <end position="1330"/>
    </location>
</feature>
<dbReference type="Pfam" id="PF14570">
    <property type="entry name" value="zf-RING_4"/>
    <property type="match status" value="1"/>
</dbReference>
<dbReference type="Gene3D" id="3.30.70.330">
    <property type="match status" value="1"/>
</dbReference>
<keyword evidence="7" id="KW-0539">Nucleus</keyword>
<accession>A0A1X6N8H8</accession>
<dbReference type="PANTHER" id="PTHR12603">
    <property type="entry name" value="CCR4-NOT TRANSCRIPTION COMPLEX RELATED"/>
    <property type="match status" value="1"/>
</dbReference>
<feature type="region of interest" description="Disordered" evidence="9">
    <location>
        <begin position="839"/>
        <end position="896"/>
    </location>
</feature>
<dbReference type="SUPFAM" id="SSF54928">
    <property type="entry name" value="RNA-binding domain, RBD"/>
    <property type="match status" value="1"/>
</dbReference>
<keyword evidence="6 8" id="KW-0175">Coiled coil</keyword>
<dbReference type="GO" id="GO:0008270">
    <property type="term" value="F:zinc ion binding"/>
    <property type="evidence" value="ECO:0007669"/>
    <property type="project" value="UniProtKB-KW"/>
</dbReference>
<keyword evidence="2" id="KW-0479">Metal-binding</keyword>
<proteinExistence type="predicted"/>
<keyword evidence="4" id="KW-0862">Zinc</keyword>
<dbReference type="FunFam" id="3.30.40.10:FF:000006">
    <property type="entry name" value="CCR4-NOT transcription complex subunit 4"/>
    <property type="match status" value="1"/>
</dbReference>
<dbReference type="InterPro" id="IPR039515">
    <property type="entry name" value="NOT4_mRING-HC-C4C4"/>
</dbReference>
<dbReference type="SMART" id="SM00361">
    <property type="entry name" value="RRM_1"/>
    <property type="match status" value="1"/>
</dbReference>
<evidence type="ECO:0000313" key="12">
    <source>
        <dbReference type="Proteomes" id="UP000194127"/>
    </source>
</evidence>
<feature type="region of interest" description="Disordered" evidence="9">
    <location>
        <begin position="221"/>
        <end position="433"/>
    </location>
</feature>
<dbReference type="GO" id="GO:0030014">
    <property type="term" value="C:CCR4-NOT complex"/>
    <property type="evidence" value="ECO:0007669"/>
    <property type="project" value="InterPro"/>
</dbReference>
<dbReference type="Gene3D" id="3.30.40.10">
    <property type="entry name" value="Zinc/RING finger domain, C3HC4 (zinc finger)"/>
    <property type="match status" value="1"/>
</dbReference>
<dbReference type="GO" id="GO:0003723">
    <property type="term" value="F:RNA binding"/>
    <property type="evidence" value="ECO:0007669"/>
    <property type="project" value="UniProtKB-KW"/>
</dbReference>
<dbReference type="GO" id="GO:0005634">
    <property type="term" value="C:nucleus"/>
    <property type="evidence" value="ECO:0007669"/>
    <property type="project" value="UniProtKB-SubCell"/>
</dbReference>
<evidence type="ECO:0000256" key="6">
    <source>
        <dbReference type="ARBA" id="ARBA00023054"/>
    </source>
</evidence>
<evidence type="ECO:0000256" key="8">
    <source>
        <dbReference type="SAM" id="Coils"/>
    </source>
</evidence>
<reference evidence="11 12" key="1">
    <citation type="submission" date="2017-04" db="EMBL/GenBank/DDBJ databases">
        <title>Genome Sequence of the Model Brown-Rot Fungus Postia placenta SB12.</title>
        <authorList>
            <consortium name="DOE Joint Genome Institute"/>
            <person name="Gaskell J."/>
            <person name="Kersten P."/>
            <person name="Larrondo L.F."/>
            <person name="Canessa P."/>
            <person name="Martinez D."/>
            <person name="Hibbett D."/>
            <person name="Schmoll M."/>
            <person name="Kubicek C.P."/>
            <person name="Martinez A.T."/>
            <person name="Yadav J."/>
            <person name="Master E."/>
            <person name="Magnuson J.K."/>
            <person name="James T."/>
            <person name="Yaver D."/>
            <person name="Berka R."/>
            <person name="Labutti K."/>
            <person name="Lipzen A."/>
            <person name="Aerts A."/>
            <person name="Barry K."/>
            <person name="Henrissat B."/>
            <person name="Blanchette R."/>
            <person name="Grigoriev I."/>
            <person name="Cullen D."/>
        </authorList>
    </citation>
    <scope>NUCLEOTIDE SEQUENCE [LARGE SCALE GENOMIC DNA]</scope>
    <source>
        <strain evidence="11 12">MAD-698-R-SB12</strain>
    </source>
</reference>
<feature type="compositionally biased region" description="Polar residues" evidence="9">
    <location>
        <begin position="1053"/>
        <end position="1065"/>
    </location>
</feature>
<feature type="compositionally biased region" description="Polar residues" evidence="9">
    <location>
        <begin position="360"/>
        <end position="373"/>
    </location>
</feature>
<name>A0A1X6N8H8_9APHY</name>
<feature type="region of interest" description="Disordered" evidence="9">
    <location>
        <begin position="809"/>
        <end position="828"/>
    </location>
</feature>
<dbReference type="Proteomes" id="UP000194127">
    <property type="component" value="Unassembled WGS sequence"/>
</dbReference>
<evidence type="ECO:0000256" key="7">
    <source>
        <dbReference type="ARBA" id="ARBA00023242"/>
    </source>
</evidence>
<feature type="domain" description="RNA recognition motif" evidence="10">
    <location>
        <begin position="90"/>
        <end position="171"/>
    </location>
</feature>
<dbReference type="InterPro" id="IPR012677">
    <property type="entry name" value="Nucleotide-bd_a/b_plait_sf"/>
</dbReference>
<feature type="compositionally biased region" description="Low complexity" evidence="9">
    <location>
        <begin position="420"/>
        <end position="433"/>
    </location>
</feature>
<organism evidence="11 12">
    <name type="scientific">Postia placenta MAD-698-R-SB12</name>
    <dbReference type="NCBI Taxonomy" id="670580"/>
    <lineage>
        <taxon>Eukaryota</taxon>
        <taxon>Fungi</taxon>
        <taxon>Dikarya</taxon>
        <taxon>Basidiomycota</taxon>
        <taxon>Agaricomycotina</taxon>
        <taxon>Agaricomycetes</taxon>
        <taxon>Polyporales</taxon>
        <taxon>Adustoporiaceae</taxon>
        <taxon>Rhodonia</taxon>
    </lineage>
</organism>
<dbReference type="GO" id="GO:0016567">
    <property type="term" value="P:protein ubiquitination"/>
    <property type="evidence" value="ECO:0007669"/>
    <property type="project" value="TreeGrafter"/>
</dbReference>
<evidence type="ECO:0000256" key="3">
    <source>
        <dbReference type="ARBA" id="ARBA00022771"/>
    </source>
</evidence>
<evidence type="ECO:0000313" key="11">
    <source>
        <dbReference type="EMBL" id="OSX64812.1"/>
    </source>
</evidence>
<evidence type="ECO:0000256" key="4">
    <source>
        <dbReference type="ARBA" id="ARBA00022833"/>
    </source>
</evidence>
<dbReference type="STRING" id="670580.A0A1X6N8H8"/>
<feature type="compositionally biased region" description="Low complexity" evidence="9">
    <location>
        <begin position="977"/>
        <end position="993"/>
    </location>
</feature>
<feature type="region of interest" description="Disordered" evidence="9">
    <location>
        <begin position="551"/>
        <end position="635"/>
    </location>
</feature>
<feature type="compositionally biased region" description="Low complexity" evidence="9">
    <location>
        <begin position="813"/>
        <end position="828"/>
    </location>
</feature>
<dbReference type="InterPro" id="IPR034261">
    <property type="entry name" value="CNOT4_RRM"/>
</dbReference>
<dbReference type="InterPro" id="IPR013083">
    <property type="entry name" value="Znf_RING/FYVE/PHD"/>
</dbReference>
<evidence type="ECO:0000256" key="1">
    <source>
        <dbReference type="ARBA" id="ARBA00004123"/>
    </source>
</evidence>
<feature type="compositionally biased region" description="Polar residues" evidence="9">
    <location>
        <begin position="623"/>
        <end position="635"/>
    </location>
</feature>
<gene>
    <name evidence="11" type="ORF">POSPLADRAFT_1044261</name>
</gene>
<feature type="compositionally biased region" description="Polar residues" evidence="9">
    <location>
        <begin position="314"/>
        <end position="330"/>
    </location>
</feature>
<feature type="compositionally biased region" description="Basic and acidic residues" evidence="9">
    <location>
        <begin position="912"/>
        <end position="975"/>
    </location>
</feature>
<dbReference type="InterPro" id="IPR003954">
    <property type="entry name" value="RRM_euk-type"/>
</dbReference>
<dbReference type="InterPro" id="IPR039780">
    <property type="entry name" value="Mot2"/>
</dbReference>
<dbReference type="CDD" id="cd12438">
    <property type="entry name" value="RRM_CNOT4"/>
    <property type="match status" value="1"/>
</dbReference>
<dbReference type="CDD" id="cd16618">
    <property type="entry name" value="mRING-HC-C4C4_CNOT4"/>
    <property type="match status" value="1"/>
</dbReference>
<evidence type="ECO:0000256" key="9">
    <source>
        <dbReference type="SAM" id="MobiDB-lite"/>
    </source>
</evidence>
<feature type="region of interest" description="Disordered" evidence="9">
    <location>
        <begin position="656"/>
        <end position="686"/>
    </location>
</feature>
<feature type="compositionally biased region" description="Pro residues" evidence="9">
    <location>
        <begin position="378"/>
        <end position="408"/>
    </location>
</feature>
<dbReference type="EMBL" id="KZ110593">
    <property type="protein sequence ID" value="OSX64812.1"/>
    <property type="molecule type" value="Genomic_DNA"/>
</dbReference>
<dbReference type="InterPro" id="IPR035979">
    <property type="entry name" value="RBD_domain_sf"/>
</dbReference>
<dbReference type="RefSeq" id="XP_024341606.1">
    <property type="nucleotide sequence ID" value="XM_024478504.1"/>
</dbReference>
<feature type="region of interest" description="Disordered" evidence="9">
    <location>
        <begin position="912"/>
        <end position="1090"/>
    </location>
</feature>
<feature type="compositionally biased region" description="Basic and acidic residues" evidence="9">
    <location>
        <begin position="865"/>
        <end position="896"/>
    </location>
</feature>
<dbReference type="GO" id="GO:0004842">
    <property type="term" value="F:ubiquitin-protein transferase activity"/>
    <property type="evidence" value="ECO:0007669"/>
    <property type="project" value="InterPro"/>
</dbReference>
<evidence type="ECO:0000256" key="2">
    <source>
        <dbReference type="ARBA" id="ARBA00022723"/>
    </source>
</evidence>